<gene>
    <name evidence="2" type="ORF">Cch02nite_71690</name>
</gene>
<reference evidence="2 3" key="1">
    <citation type="submission" date="2021-01" db="EMBL/GenBank/DDBJ databases">
        <title>Whole genome shotgun sequence of Catellatospora chokoriensis NBRC 107358.</title>
        <authorList>
            <person name="Komaki H."/>
            <person name="Tamura T."/>
        </authorList>
    </citation>
    <scope>NUCLEOTIDE SEQUENCE [LARGE SCALE GENOMIC DNA]</scope>
    <source>
        <strain evidence="2 3">NBRC 107358</strain>
    </source>
</reference>
<dbReference type="InterPro" id="IPR002645">
    <property type="entry name" value="STAS_dom"/>
</dbReference>
<dbReference type="Pfam" id="PF13466">
    <property type="entry name" value="STAS_2"/>
    <property type="match status" value="1"/>
</dbReference>
<dbReference type="EMBL" id="BONG01000071">
    <property type="protein sequence ID" value="GIF93725.1"/>
    <property type="molecule type" value="Genomic_DNA"/>
</dbReference>
<dbReference type="InterPro" id="IPR058548">
    <property type="entry name" value="MlaB-like_STAS"/>
</dbReference>
<sequence length="150" mass="15538">MVAFLARWQVPVVEVVVQGDLDASSAAEVGRVLGEALDLRPRELVVDLAGCRSVDVHGVRVLLEARRRVAGLGAAFQVRPAVAGAVQVPAVAAWQELIAPVCGSTVTRVEAGPAGWTADGPDWGVAASADLRDGMAGHRQDAGPAVMRLS</sequence>
<accession>A0A8J3NWX3</accession>
<dbReference type="AlphaFoldDB" id="A0A8J3NWX3"/>
<keyword evidence="3" id="KW-1185">Reference proteome</keyword>
<evidence type="ECO:0000313" key="2">
    <source>
        <dbReference type="EMBL" id="GIF93725.1"/>
    </source>
</evidence>
<evidence type="ECO:0000313" key="3">
    <source>
        <dbReference type="Proteomes" id="UP000619293"/>
    </source>
</evidence>
<protein>
    <recommendedName>
        <fullName evidence="1">STAS domain-containing protein</fullName>
    </recommendedName>
</protein>
<dbReference type="CDD" id="cd07043">
    <property type="entry name" value="STAS_anti-anti-sigma_factors"/>
    <property type="match status" value="1"/>
</dbReference>
<comment type="caution">
    <text evidence="2">The sequence shown here is derived from an EMBL/GenBank/DDBJ whole genome shotgun (WGS) entry which is preliminary data.</text>
</comment>
<dbReference type="SUPFAM" id="SSF52091">
    <property type="entry name" value="SpoIIaa-like"/>
    <property type="match status" value="1"/>
</dbReference>
<name>A0A8J3NWX3_9ACTN</name>
<dbReference type="Proteomes" id="UP000619293">
    <property type="component" value="Unassembled WGS sequence"/>
</dbReference>
<dbReference type="PROSITE" id="PS50801">
    <property type="entry name" value="STAS"/>
    <property type="match status" value="1"/>
</dbReference>
<dbReference type="InterPro" id="IPR036513">
    <property type="entry name" value="STAS_dom_sf"/>
</dbReference>
<dbReference type="RefSeq" id="WP_191842747.1">
    <property type="nucleotide sequence ID" value="NZ_BAAALB010000027.1"/>
</dbReference>
<organism evidence="2 3">
    <name type="scientific">Catellatospora chokoriensis</name>
    <dbReference type="NCBI Taxonomy" id="310353"/>
    <lineage>
        <taxon>Bacteria</taxon>
        <taxon>Bacillati</taxon>
        <taxon>Actinomycetota</taxon>
        <taxon>Actinomycetes</taxon>
        <taxon>Micromonosporales</taxon>
        <taxon>Micromonosporaceae</taxon>
        <taxon>Catellatospora</taxon>
    </lineage>
</organism>
<dbReference type="Gene3D" id="3.30.750.24">
    <property type="entry name" value="STAS domain"/>
    <property type="match status" value="1"/>
</dbReference>
<proteinExistence type="predicted"/>
<evidence type="ECO:0000259" key="1">
    <source>
        <dbReference type="PROSITE" id="PS50801"/>
    </source>
</evidence>
<feature type="domain" description="STAS" evidence="1">
    <location>
        <begin position="12"/>
        <end position="78"/>
    </location>
</feature>